<feature type="transmembrane region" description="Helical" evidence="3">
    <location>
        <begin position="158"/>
        <end position="180"/>
    </location>
</feature>
<reference evidence="4 5" key="1">
    <citation type="journal article" date="2022" name="Syst. Appl. Microbiol.">
        <title>Rhodopirellula aestuarii sp. nov., a novel member of the genus Rhodopirellula isolated from brackish sediments collected in the Tagus River estuary, Portugal.</title>
        <authorList>
            <person name="Vitorino I.R."/>
            <person name="Klimek D."/>
            <person name="Calusinska M."/>
            <person name="Lobo-da-Cunha A."/>
            <person name="Vasconcelos V."/>
            <person name="Lage O.M."/>
        </authorList>
    </citation>
    <scope>NUCLEOTIDE SEQUENCE [LARGE SCALE GENOMIC DNA]</scope>
    <source>
        <strain evidence="4 5">ICT_H3.1</strain>
    </source>
</reference>
<keyword evidence="3" id="KW-0472">Membrane</keyword>
<feature type="transmembrane region" description="Helical" evidence="3">
    <location>
        <begin position="42"/>
        <end position="62"/>
    </location>
</feature>
<feature type="region of interest" description="Disordered" evidence="2">
    <location>
        <begin position="231"/>
        <end position="261"/>
    </location>
</feature>
<gene>
    <name evidence="4" type="ORF">NB063_06250</name>
</gene>
<organism evidence="4 5">
    <name type="scientific">Aporhodopirellula aestuarii</name>
    <dbReference type="NCBI Taxonomy" id="2950107"/>
    <lineage>
        <taxon>Bacteria</taxon>
        <taxon>Pseudomonadati</taxon>
        <taxon>Planctomycetota</taxon>
        <taxon>Planctomycetia</taxon>
        <taxon>Pirellulales</taxon>
        <taxon>Pirellulaceae</taxon>
        <taxon>Aporhodopirellula</taxon>
    </lineage>
</organism>
<keyword evidence="3" id="KW-1133">Transmembrane helix</keyword>
<dbReference type="Proteomes" id="UP001202961">
    <property type="component" value="Unassembled WGS sequence"/>
</dbReference>
<feature type="transmembrane region" description="Helical" evidence="3">
    <location>
        <begin position="74"/>
        <end position="94"/>
    </location>
</feature>
<evidence type="ECO:0000313" key="4">
    <source>
        <dbReference type="EMBL" id="MCM2370223.1"/>
    </source>
</evidence>
<feature type="transmembrane region" description="Helical" evidence="3">
    <location>
        <begin position="100"/>
        <end position="121"/>
    </location>
</feature>
<dbReference type="EMBL" id="JAMQBK010000018">
    <property type="protein sequence ID" value="MCM2370223.1"/>
    <property type="molecule type" value="Genomic_DNA"/>
</dbReference>
<evidence type="ECO:0000256" key="2">
    <source>
        <dbReference type="SAM" id="MobiDB-lite"/>
    </source>
</evidence>
<feature type="transmembrane region" description="Helical" evidence="3">
    <location>
        <begin position="130"/>
        <end position="152"/>
    </location>
</feature>
<comment type="caution">
    <text evidence="4">The sequence shown here is derived from an EMBL/GenBank/DDBJ whole genome shotgun (WGS) entry which is preliminary data.</text>
</comment>
<keyword evidence="5" id="KW-1185">Reference proteome</keyword>
<feature type="coiled-coil region" evidence="1">
    <location>
        <begin position="202"/>
        <end position="229"/>
    </location>
</feature>
<feature type="transmembrane region" description="Helical" evidence="3">
    <location>
        <begin position="12"/>
        <end position="30"/>
    </location>
</feature>
<evidence type="ECO:0000256" key="1">
    <source>
        <dbReference type="SAM" id="Coils"/>
    </source>
</evidence>
<dbReference type="RefSeq" id="WP_250927894.1">
    <property type="nucleotide sequence ID" value="NZ_JAMQBK010000018.1"/>
</dbReference>
<keyword evidence="3" id="KW-0812">Transmembrane</keyword>
<name>A0ABT0U157_9BACT</name>
<evidence type="ECO:0000313" key="5">
    <source>
        <dbReference type="Proteomes" id="UP001202961"/>
    </source>
</evidence>
<accession>A0ABT0U157</accession>
<proteinExistence type="predicted"/>
<sequence length="261" mass="28361">MSNPSQVKKPLLYGLVGSVLFGATLGIIFVMRDTWGWLEVRVMLSTIVIAGASLCGLACDLSRQPLGRNLLPKAGLALTAISAALLLIGIWGDIGSDEFWRFTLCESIIAVATVHVCLLAIAKLAKRFRWVYFVSTQVIFGFALLLCSVILGNIDSAAVWRLIAAISIVVAALSLLIPILHRISKMDVQRDDLMSPTERRSLASINGEIARLQRRLVELEQVKMSLMKASGETPSLSPELPNPIAPTSPAETLHSERSCLK</sequence>
<keyword evidence="1" id="KW-0175">Coiled coil</keyword>
<protein>
    <submittedName>
        <fullName evidence="4">Uncharacterized protein</fullName>
    </submittedName>
</protein>
<evidence type="ECO:0000256" key="3">
    <source>
        <dbReference type="SAM" id="Phobius"/>
    </source>
</evidence>